<evidence type="ECO:0000313" key="5">
    <source>
        <dbReference type="Proteomes" id="UP001484239"/>
    </source>
</evidence>
<dbReference type="SUPFAM" id="SSF52096">
    <property type="entry name" value="ClpP/crotonase"/>
    <property type="match status" value="1"/>
</dbReference>
<comment type="similarity">
    <text evidence="1 3">Belongs to the enoyl-CoA hydratase/isomerase family.</text>
</comment>
<accession>A0ABU9E8G5</accession>
<dbReference type="InterPro" id="IPR018376">
    <property type="entry name" value="Enoyl-CoA_hyd/isom_CS"/>
</dbReference>
<dbReference type="PANTHER" id="PTHR11941">
    <property type="entry name" value="ENOYL-COA HYDRATASE-RELATED"/>
    <property type="match status" value="1"/>
</dbReference>
<dbReference type="EMBL" id="JBBHLI010000004">
    <property type="protein sequence ID" value="MEK9501027.1"/>
    <property type="molecule type" value="Genomic_DNA"/>
</dbReference>
<dbReference type="Pfam" id="PF00378">
    <property type="entry name" value="ECH_1"/>
    <property type="match status" value="1"/>
</dbReference>
<dbReference type="Proteomes" id="UP001484239">
    <property type="component" value="Unassembled WGS sequence"/>
</dbReference>
<gene>
    <name evidence="4" type="ORF">WI372_08565</name>
</gene>
<evidence type="ECO:0000256" key="2">
    <source>
        <dbReference type="ARBA" id="ARBA00023239"/>
    </source>
</evidence>
<dbReference type="InterPro" id="IPR029045">
    <property type="entry name" value="ClpP/crotonase-like_dom_sf"/>
</dbReference>
<keyword evidence="5" id="KW-1185">Reference proteome</keyword>
<comment type="caution">
    <text evidence="4">The sequence shown here is derived from an EMBL/GenBank/DDBJ whole genome shotgun (WGS) entry which is preliminary data.</text>
</comment>
<dbReference type="PROSITE" id="PS00166">
    <property type="entry name" value="ENOYL_COA_HYDRATASE"/>
    <property type="match status" value="1"/>
</dbReference>
<dbReference type="Gene3D" id="1.10.12.10">
    <property type="entry name" value="Lyase 2-enoyl-coa Hydratase, Chain A, domain 2"/>
    <property type="match status" value="1"/>
</dbReference>
<sequence>MSEKVLVHYEVRDKVGILTLDDPPANTYTYEMFQQFDAAVLKARMDSNVEVIMITGAGDKFFSAGANISMLNEADPYFKYYFCLHANETLNRLEHTPKLVIAALNGHTVGGGLEIAMAADLRVARKGAGKLGLPEVNLGVLPGTGGTQRLCRIVGKSHSIELMAEGDLFDFEAGLDKNLVNVIIEAESGDDFKAKALEYAKRFTTPNKASKAVGNIKRSVQTGIGLPFEQALTVERELQQQLFQSADAKEGIAAYVEKRKADFSGS</sequence>
<evidence type="ECO:0000256" key="3">
    <source>
        <dbReference type="RuleBase" id="RU003707"/>
    </source>
</evidence>
<dbReference type="InterPro" id="IPR014748">
    <property type="entry name" value="Enoyl-CoA_hydra_C"/>
</dbReference>
<evidence type="ECO:0000313" key="4">
    <source>
        <dbReference type="EMBL" id="MEK9501027.1"/>
    </source>
</evidence>
<dbReference type="CDD" id="cd06558">
    <property type="entry name" value="crotonase-like"/>
    <property type="match status" value="1"/>
</dbReference>
<dbReference type="InterPro" id="IPR001753">
    <property type="entry name" value="Enoyl-CoA_hydra/iso"/>
</dbReference>
<keyword evidence="2" id="KW-0456">Lyase</keyword>
<reference evidence="4 5" key="1">
    <citation type="submission" date="2024-02" db="EMBL/GenBank/DDBJ databases">
        <title>A novel Gemmatimonadota bacterium.</title>
        <authorList>
            <person name="Du Z.-J."/>
            <person name="Ye Y.-Q."/>
        </authorList>
    </citation>
    <scope>NUCLEOTIDE SEQUENCE [LARGE SCALE GENOMIC DNA]</scope>
    <source>
        <strain evidence="4 5">DH-20</strain>
    </source>
</reference>
<evidence type="ECO:0000256" key="1">
    <source>
        <dbReference type="ARBA" id="ARBA00005254"/>
    </source>
</evidence>
<dbReference type="PANTHER" id="PTHR11941:SF54">
    <property type="entry name" value="ENOYL-COA HYDRATASE, MITOCHONDRIAL"/>
    <property type="match status" value="1"/>
</dbReference>
<name>A0ABU9E8G5_9BACT</name>
<dbReference type="RefSeq" id="WP_405277011.1">
    <property type="nucleotide sequence ID" value="NZ_JBBHLI010000004.1"/>
</dbReference>
<proteinExistence type="inferred from homology"/>
<protein>
    <submittedName>
        <fullName evidence="4">Enoyl-CoA hydratase/isomerase family protein</fullName>
    </submittedName>
</protein>
<dbReference type="Gene3D" id="3.90.226.10">
    <property type="entry name" value="2-enoyl-CoA Hydratase, Chain A, domain 1"/>
    <property type="match status" value="1"/>
</dbReference>
<organism evidence="4 5">
    <name type="scientific">Gaopeijia maritima</name>
    <dbReference type="NCBI Taxonomy" id="3119007"/>
    <lineage>
        <taxon>Bacteria</taxon>
        <taxon>Pseudomonadati</taxon>
        <taxon>Gemmatimonadota</taxon>
        <taxon>Longimicrobiia</taxon>
        <taxon>Gaopeijiales</taxon>
        <taxon>Gaopeijiaceae</taxon>
        <taxon>Gaopeijia</taxon>
    </lineage>
</organism>